<dbReference type="InterPro" id="IPR039261">
    <property type="entry name" value="FNR_nucleotide-bd"/>
</dbReference>
<evidence type="ECO:0000259" key="9">
    <source>
        <dbReference type="PROSITE" id="PS51384"/>
    </source>
</evidence>
<reference evidence="10 11" key="1">
    <citation type="submission" date="2021-01" db="EMBL/GenBank/DDBJ databases">
        <title>Genome seq and assembly of Nocardiodes sp. G10.</title>
        <authorList>
            <person name="Chhetri G."/>
        </authorList>
    </citation>
    <scope>NUCLEOTIDE SEQUENCE [LARGE SCALE GENOMIC DNA]</scope>
    <source>
        <strain evidence="10 11">G10</strain>
    </source>
</reference>
<sequence length="311" mass="34100">MTLEAEGVLSLRLERIESNDPLPVWEPGAHIDVYVPDGSTRQYSLCGDPSDLTHYQIAVLREPEGRGGSRYVHDELRVGQRLLVTRPKQSFALEDAPFHALVAGGVGITPIMTFAEHLDREGRPFTLTYGGRSRGTMAFRTRLGALGDRATFLAEDTDGRPDLDEVVKALPDNGLVYVCGPLPLLRAVQAAAERVHGPDQDIVRFELFSSAGVDRPEPVPLDGDNYELVLARSGHTLRMRPDANILETVLALGIEVENDCRDGICGSCVTPVLSGTVDHQDLVLTKREQAAMDKMMICCSKPTCERLELDL</sequence>
<gene>
    <name evidence="10" type="ORF">JI751_10740</name>
</gene>
<dbReference type="Gene3D" id="3.40.50.80">
    <property type="entry name" value="Nucleotide-binding domain of ferredoxin-NADP reductase (FNR) module"/>
    <property type="match status" value="1"/>
</dbReference>
<evidence type="ECO:0000313" key="11">
    <source>
        <dbReference type="Proteomes" id="UP000636918"/>
    </source>
</evidence>
<dbReference type="Gene3D" id="2.40.30.10">
    <property type="entry name" value="Translation factors"/>
    <property type="match status" value="1"/>
</dbReference>
<dbReference type="PANTHER" id="PTHR47354:SF1">
    <property type="entry name" value="CARNITINE MONOOXYGENASE REDUCTASE SUBUNIT"/>
    <property type="match status" value="1"/>
</dbReference>
<proteinExistence type="predicted"/>
<organism evidence="10 11">
    <name type="scientific">Nocardioides baculatus</name>
    <dbReference type="NCBI Taxonomy" id="2801337"/>
    <lineage>
        <taxon>Bacteria</taxon>
        <taxon>Bacillati</taxon>
        <taxon>Actinomycetota</taxon>
        <taxon>Actinomycetes</taxon>
        <taxon>Propionibacteriales</taxon>
        <taxon>Nocardioidaceae</taxon>
        <taxon>Nocardioides</taxon>
    </lineage>
</organism>
<evidence type="ECO:0000256" key="1">
    <source>
        <dbReference type="ARBA" id="ARBA00001974"/>
    </source>
</evidence>
<evidence type="ECO:0000259" key="8">
    <source>
        <dbReference type="PROSITE" id="PS51085"/>
    </source>
</evidence>
<keyword evidence="3" id="KW-0001">2Fe-2S</keyword>
<dbReference type="SUPFAM" id="SSF63380">
    <property type="entry name" value="Riboflavin synthase domain-like"/>
    <property type="match status" value="1"/>
</dbReference>
<dbReference type="InterPro" id="IPR017927">
    <property type="entry name" value="FAD-bd_FR_type"/>
</dbReference>
<keyword evidence="7" id="KW-0411">Iron-sulfur</keyword>
<comment type="cofactor">
    <cofactor evidence="1">
        <name>FAD</name>
        <dbReference type="ChEBI" id="CHEBI:57692"/>
    </cofactor>
</comment>
<dbReference type="PANTHER" id="PTHR47354">
    <property type="entry name" value="NADH OXIDOREDUCTASE HCR"/>
    <property type="match status" value="1"/>
</dbReference>
<dbReference type="CDD" id="cd06185">
    <property type="entry name" value="PDR_like"/>
    <property type="match status" value="1"/>
</dbReference>
<dbReference type="PRINTS" id="PR00409">
    <property type="entry name" value="PHDIOXRDTASE"/>
</dbReference>
<evidence type="ECO:0000256" key="3">
    <source>
        <dbReference type="ARBA" id="ARBA00022714"/>
    </source>
</evidence>
<dbReference type="InterPro" id="IPR001041">
    <property type="entry name" value="2Fe-2S_ferredoxin-type"/>
</dbReference>
<dbReference type="InterPro" id="IPR050415">
    <property type="entry name" value="MRET"/>
</dbReference>
<name>A0ABS1L8S5_9ACTN</name>
<keyword evidence="11" id="KW-1185">Reference proteome</keyword>
<dbReference type="InterPro" id="IPR001433">
    <property type="entry name" value="OxRdtase_FAD/NAD-bd"/>
</dbReference>
<dbReference type="InterPro" id="IPR036010">
    <property type="entry name" value="2Fe-2S_ferredoxin-like_sf"/>
</dbReference>
<evidence type="ECO:0000313" key="10">
    <source>
        <dbReference type="EMBL" id="MBL0748089.1"/>
    </source>
</evidence>
<keyword evidence="5" id="KW-0560">Oxidoreductase</keyword>
<keyword evidence="6" id="KW-0408">Iron</keyword>
<dbReference type="SUPFAM" id="SSF54292">
    <property type="entry name" value="2Fe-2S ferredoxin-like"/>
    <property type="match status" value="1"/>
</dbReference>
<feature type="domain" description="2Fe-2S ferredoxin-type" evidence="8">
    <location>
        <begin position="226"/>
        <end position="311"/>
    </location>
</feature>
<keyword evidence="4" id="KW-0479">Metal-binding</keyword>
<evidence type="ECO:0000256" key="6">
    <source>
        <dbReference type="ARBA" id="ARBA00023004"/>
    </source>
</evidence>
<dbReference type="CDD" id="cd00207">
    <property type="entry name" value="fer2"/>
    <property type="match status" value="1"/>
</dbReference>
<protein>
    <submittedName>
        <fullName evidence="10">Oxidoreductase</fullName>
    </submittedName>
</protein>
<keyword evidence="2" id="KW-0285">Flavoprotein</keyword>
<comment type="caution">
    <text evidence="10">The sequence shown here is derived from an EMBL/GenBank/DDBJ whole genome shotgun (WGS) entry which is preliminary data.</text>
</comment>
<dbReference type="EMBL" id="JAERSG010000003">
    <property type="protein sequence ID" value="MBL0748089.1"/>
    <property type="molecule type" value="Genomic_DNA"/>
</dbReference>
<dbReference type="InterPro" id="IPR006058">
    <property type="entry name" value="2Fe2S_fd_BS"/>
</dbReference>
<dbReference type="Proteomes" id="UP000636918">
    <property type="component" value="Unassembled WGS sequence"/>
</dbReference>
<dbReference type="Gene3D" id="3.10.20.30">
    <property type="match status" value="1"/>
</dbReference>
<evidence type="ECO:0000256" key="4">
    <source>
        <dbReference type="ARBA" id="ARBA00022723"/>
    </source>
</evidence>
<accession>A0ABS1L8S5</accession>
<dbReference type="Pfam" id="PF00175">
    <property type="entry name" value="NAD_binding_1"/>
    <property type="match status" value="1"/>
</dbReference>
<dbReference type="SUPFAM" id="SSF52343">
    <property type="entry name" value="Ferredoxin reductase-like, C-terminal NADP-linked domain"/>
    <property type="match status" value="1"/>
</dbReference>
<dbReference type="PROSITE" id="PS51384">
    <property type="entry name" value="FAD_FR"/>
    <property type="match status" value="1"/>
</dbReference>
<evidence type="ECO:0000256" key="7">
    <source>
        <dbReference type="ARBA" id="ARBA00023014"/>
    </source>
</evidence>
<dbReference type="InterPro" id="IPR012675">
    <property type="entry name" value="Beta-grasp_dom_sf"/>
</dbReference>
<dbReference type="InterPro" id="IPR017938">
    <property type="entry name" value="Riboflavin_synthase-like_b-brl"/>
</dbReference>
<evidence type="ECO:0000256" key="5">
    <source>
        <dbReference type="ARBA" id="ARBA00023002"/>
    </source>
</evidence>
<dbReference type="PROSITE" id="PS00197">
    <property type="entry name" value="2FE2S_FER_1"/>
    <property type="match status" value="1"/>
</dbReference>
<dbReference type="PROSITE" id="PS51085">
    <property type="entry name" value="2FE2S_FER_2"/>
    <property type="match status" value="1"/>
</dbReference>
<evidence type="ECO:0000256" key="2">
    <source>
        <dbReference type="ARBA" id="ARBA00022630"/>
    </source>
</evidence>
<dbReference type="Pfam" id="PF00111">
    <property type="entry name" value="Fer2"/>
    <property type="match status" value="1"/>
</dbReference>
<feature type="domain" description="FAD-binding FR-type" evidence="9">
    <location>
        <begin position="1"/>
        <end position="94"/>
    </location>
</feature>